<keyword evidence="3" id="KW-1185">Reference proteome</keyword>
<organism evidence="2 3">
    <name type="scientific">Microbulbifer celer</name>
    <dbReference type="NCBI Taxonomy" id="435905"/>
    <lineage>
        <taxon>Bacteria</taxon>
        <taxon>Pseudomonadati</taxon>
        <taxon>Pseudomonadota</taxon>
        <taxon>Gammaproteobacteria</taxon>
        <taxon>Cellvibrionales</taxon>
        <taxon>Microbulbiferaceae</taxon>
        <taxon>Microbulbifer</taxon>
    </lineage>
</organism>
<feature type="transmembrane region" description="Helical" evidence="1">
    <location>
        <begin position="6"/>
        <end position="28"/>
    </location>
</feature>
<evidence type="ECO:0000313" key="3">
    <source>
        <dbReference type="Proteomes" id="UP001597264"/>
    </source>
</evidence>
<sequence length="133" mass="15367">MKEYLLKFWLFTWEVFGVSVLLIGVAGIDHHFGTFWGILAVVAYKLRIHLIIAAYYGAVDVLLWDANIALLYAAVLPAWYLFRVVVSSLPGARDIYYTGTWNQIKYLTKRYRSKFGARQIDRDTPELDRADSE</sequence>
<evidence type="ECO:0000313" key="2">
    <source>
        <dbReference type="EMBL" id="MFD1215247.1"/>
    </source>
</evidence>
<feature type="transmembrane region" description="Helical" evidence="1">
    <location>
        <begin position="62"/>
        <end position="82"/>
    </location>
</feature>
<dbReference type="EMBL" id="JBHTLR010000004">
    <property type="protein sequence ID" value="MFD1215247.1"/>
    <property type="molecule type" value="Genomic_DNA"/>
</dbReference>
<keyword evidence="1" id="KW-1133">Transmembrane helix</keyword>
<dbReference type="RefSeq" id="WP_230438002.1">
    <property type="nucleotide sequence ID" value="NZ_CP087715.1"/>
</dbReference>
<accession>A0ABW3U348</accession>
<protein>
    <recommendedName>
        <fullName evidence="4">SxtJ</fullName>
    </recommendedName>
</protein>
<keyword evidence="1" id="KW-0812">Transmembrane</keyword>
<comment type="caution">
    <text evidence="2">The sequence shown here is derived from an EMBL/GenBank/DDBJ whole genome shotgun (WGS) entry which is preliminary data.</text>
</comment>
<dbReference type="Proteomes" id="UP001597264">
    <property type="component" value="Unassembled WGS sequence"/>
</dbReference>
<evidence type="ECO:0008006" key="4">
    <source>
        <dbReference type="Google" id="ProtNLM"/>
    </source>
</evidence>
<proteinExistence type="predicted"/>
<reference evidence="3" key="1">
    <citation type="journal article" date="2019" name="Int. J. Syst. Evol. Microbiol.">
        <title>The Global Catalogue of Microorganisms (GCM) 10K type strain sequencing project: providing services to taxonomists for standard genome sequencing and annotation.</title>
        <authorList>
            <consortium name="The Broad Institute Genomics Platform"/>
            <consortium name="The Broad Institute Genome Sequencing Center for Infectious Disease"/>
            <person name="Wu L."/>
            <person name="Ma J."/>
        </authorList>
    </citation>
    <scope>NUCLEOTIDE SEQUENCE [LARGE SCALE GENOMIC DNA]</scope>
    <source>
        <strain evidence="3">CCUG 54356</strain>
    </source>
</reference>
<keyword evidence="1" id="KW-0472">Membrane</keyword>
<feature type="transmembrane region" description="Helical" evidence="1">
    <location>
        <begin position="35"/>
        <end position="56"/>
    </location>
</feature>
<name>A0ABW3U348_9GAMM</name>
<evidence type="ECO:0000256" key="1">
    <source>
        <dbReference type="SAM" id="Phobius"/>
    </source>
</evidence>
<gene>
    <name evidence="2" type="ORF">ACFQ2X_01425</name>
</gene>